<dbReference type="InterPro" id="IPR004942">
    <property type="entry name" value="Roadblock/LAMTOR2_dom"/>
</dbReference>
<organism evidence="3 4">
    <name type="scientific">Stylonychia lemnae</name>
    <name type="common">Ciliate</name>
    <dbReference type="NCBI Taxonomy" id="5949"/>
    <lineage>
        <taxon>Eukaryota</taxon>
        <taxon>Sar</taxon>
        <taxon>Alveolata</taxon>
        <taxon>Ciliophora</taxon>
        <taxon>Intramacronucleata</taxon>
        <taxon>Spirotrichea</taxon>
        <taxon>Stichotrichia</taxon>
        <taxon>Sporadotrichida</taxon>
        <taxon>Oxytrichidae</taxon>
        <taxon>Stylonychinae</taxon>
        <taxon>Stylonychia</taxon>
    </lineage>
</organism>
<feature type="domain" description="Roadblock/LAMTOR2" evidence="2">
    <location>
        <begin position="8"/>
        <end position="82"/>
    </location>
</feature>
<evidence type="ECO:0000313" key="4">
    <source>
        <dbReference type="Proteomes" id="UP000039865"/>
    </source>
</evidence>
<dbReference type="OMA" id="CLQSCRF"/>
<keyword evidence="4" id="KW-1185">Reference proteome</keyword>
<comment type="similarity">
    <text evidence="1">Belongs to the GAMAD family.</text>
</comment>
<dbReference type="Pfam" id="PF03259">
    <property type="entry name" value="Robl_LC7"/>
    <property type="match status" value="1"/>
</dbReference>
<protein>
    <recommendedName>
        <fullName evidence="2">Roadblock/LAMTOR2 domain-containing protein</fullName>
    </recommendedName>
</protein>
<reference evidence="3 4" key="1">
    <citation type="submission" date="2014-06" db="EMBL/GenBank/DDBJ databases">
        <authorList>
            <person name="Swart Estienne"/>
        </authorList>
    </citation>
    <scope>NUCLEOTIDE SEQUENCE [LARGE SCALE GENOMIC DNA]</scope>
    <source>
        <strain evidence="3 4">130c</strain>
    </source>
</reference>
<evidence type="ECO:0000313" key="3">
    <source>
        <dbReference type="EMBL" id="CDW81413.1"/>
    </source>
</evidence>
<dbReference type="EMBL" id="CCKQ01009906">
    <property type="protein sequence ID" value="CDW81413.1"/>
    <property type="molecule type" value="Genomic_DNA"/>
</dbReference>
<dbReference type="OrthoDB" id="304376at2759"/>
<proteinExistence type="inferred from homology"/>
<dbReference type="AlphaFoldDB" id="A0A078AKT8"/>
<dbReference type="Gene3D" id="3.30.450.30">
    <property type="entry name" value="Dynein light chain 2a, cytoplasmic"/>
    <property type="match status" value="1"/>
</dbReference>
<accession>A0A078AKT8</accession>
<dbReference type="PANTHER" id="PTHR10779">
    <property type="entry name" value="DYNEIN LIGHT CHAIN ROADBLOCK"/>
    <property type="match status" value="1"/>
</dbReference>
<evidence type="ECO:0000256" key="1">
    <source>
        <dbReference type="ARBA" id="ARBA00007191"/>
    </source>
</evidence>
<name>A0A078AKT8_STYLE</name>
<evidence type="ECO:0000259" key="2">
    <source>
        <dbReference type="Pfam" id="PF03259"/>
    </source>
</evidence>
<dbReference type="Proteomes" id="UP000039865">
    <property type="component" value="Unassembled WGS sequence"/>
</dbReference>
<gene>
    <name evidence="3" type="primary">Contig16434.g17502</name>
    <name evidence="3" type="ORF">STYLEM_10429</name>
</gene>
<sequence>MAAEKGEVQEYLNLLMQQPGAIGYVIINYDGIPVRSYPEDKIPAVQYAALVADLVMKTKQTLKQLNQGDSDFVYLRMRTKQDTEMIITDYITPGSGNEYILVCLQSCRFGKEEEEVEKV</sequence>
<dbReference type="SUPFAM" id="SSF103196">
    <property type="entry name" value="Roadblock/LC7 domain"/>
    <property type="match status" value="1"/>
</dbReference>
<dbReference type="InParanoid" id="A0A078AKT8"/>